<accession>A0A1J4KXC0</accession>
<dbReference type="InterPro" id="IPR001005">
    <property type="entry name" value="SANT/Myb"/>
</dbReference>
<name>A0A1J4KXC0_9EUKA</name>
<dbReference type="OrthoDB" id="2143914at2759"/>
<dbReference type="PANTHER" id="PTHR45614:SF253">
    <property type="entry name" value="CHROMOSOME UNDETERMINED SCAFFOLD_38, WHOLE GENOME SHOTGUN SEQUENCE"/>
    <property type="match status" value="1"/>
</dbReference>
<dbReference type="GO" id="GO:0000978">
    <property type="term" value="F:RNA polymerase II cis-regulatory region sequence-specific DNA binding"/>
    <property type="evidence" value="ECO:0007669"/>
    <property type="project" value="TreeGrafter"/>
</dbReference>
<dbReference type="GO" id="GO:0000981">
    <property type="term" value="F:DNA-binding transcription factor activity, RNA polymerase II-specific"/>
    <property type="evidence" value="ECO:0007669"/>
    <property type="project" value="TreeGrafter"/>
</dbReference>
<organism evidence="3 4">
    <name type="scientific">Tritrichomonas foetus</name>
    <dbReference type="NCBI Taxonomy" id="1144522"/>
    <lineage>
        <taxon>Eukaryota</taxon>
        <taxon>Metamonada</taxon>
        <taxon>Parabasalia</taxon>
        <taxon>Tritrichomonadida</taxon>
        <taxon>Tritrichomonadidae</taxon>
        <taxon>Tritrichomonas</taxon>
    </lineage>
</organism>
<dbReference type="PROSITE" id="PS51294">
    <property type="entry name" value="HTH_MYB"/>
    <property type="match status" value="1"/>
</dbReference>
<dbReference type="InterPro" id="IPR050560">
    <property type="entry name" value="MYB_TF"/>
</dbReference>
<dbReference type="Proteomes" id="UP000179807">
    <property type="component" value="Unassembled WGS sequence"/>
</dbReference>
<dbReference type="PROSITE" id="PS50090">
    <property type="entry name" value="MYB_LIKE"/>
    <property type="match status" value="2"/>
</dbReference>
<dbReference type="GeneID" id="94832122"/>
<sequence>MIEVQRIVEKKTKNKWSIDEDEALREIAAEGLPWKIVSEKMNERGFKRNTKQCRDRYKNYLGNEFATDPWLEVEDKVLLLAYQKYGPRWSIISKIPIFLNRTQNQLKNRFYHSIKNRTEYLSTSIVLHKSRPKGRPTNESNAQADQHRNQTIIAFERNPPNLFIQPQVVIVIPFERI</sequence>
<dbReference type="Pfam" id="PF00249">
    <property type="entry name" value="Myb_DNA-binding"/>
    <property type="match status" value="2"/>
</dbReference>
<dbReference type="InterPro" id="IPR017930">
    <property type="entry name" value="Myb_dom"/>
</dbReference>
<protein>
    <submittedName>
        <fullName evidence="3">Myb-like DNA-binding domain containing protein</fullName>
    </submittedName>
</protein>
<evidence type="ECO:0000313" key="4">
    <source>
        <dbReference type="Proteomes" id="UP000179807"/>
    </source>
</evidence>
<feature type="domain" description="HTH myb-type" evidence="2">
    <location>
        <begin position="69"/>
        <end position="118"/>
    </location>
</feature>
<dbReference type="EMBL" id="MLAK01000176">
    <property type="protein sequence ID" value="OHT15887.1"/>
    <property type="molecule type" value="Genomic_DNA"/>
</dbReference>
<evidence type="ECO:0000259" key="2">
    <source>
        <dbReference type="PROSITE" id="PS51294"/>
    </source>
</evidence>
<gene>
    <name evidence="3" type="ORF">TRFO_13734</name>
</gene>
<dbReference type="PANTHER" id="PTHR45614">
    <property type="entry name" value="MYB PROTEIN-RELATED"/>
    <property type="match status" value="1"/>
</dbReference>
<dbReference type="VEuPathDB" id="TrichDB:TRFO_13734"/>
<evidence type="ECO:0000259" key="1">
    <source>
        <dbReference type="PROSITE" id="PS50090"/>
    </source>
</evidence>
<proteinExistence type="predicted"/>
<dbReference type="SUPFAM" id="SSF46689">
    <property type="entry name" value="Homeodomain-like"/>
    <property type="match status" value="1"/>
</dbReference>
<dbReference type="GO" id="GO:0005634">
    <property type="term" value="C:nucleus"/>
    <property type="evidence" value="ECO:0007669"/>
    <property type="project" value="TreeGrafter"/>
</dbReference>
<evidence type="ECO:0000313" key="3">
    <source>
        <dbReference type="EMBL" id="OHT15887.1"/>
    </source>
</evidence>
<feature type="domain" description="Myb-like" evidence="1">
    <location>
        <begin position="8"/>
        <end position="61"/>
    </location>
</feature>
<dbReference type="InterPro" id="IPR009057">
    <property type="entry name" value="Homeodomain-like_sf"/>
</dbReference>
<dbReference type="RefSeq" id="XP_068369023.1">
    <property type="nucleotide sequence ID" value="XM_068497418.1"/>
</dbReference>
<reference evidence="3" key="1">
    <citation type="submission" date="2016-10" db="EMBL/GenBank/DDBJ databases">
        <authorList>
            <person name="Benchimol M."/>
            <person name="Almeida L.G."/>
            <person name="Vasconcelos A.T."/>
            <person name="Perreira-Neves A."/>
            <person name="Rosa I.A."/>
            <person name="Tasca T."/>
            <person name="Bogo M.R."/>
            <person name="de Souza W."/>
        </authorList>
    </citation>
    <scope>NUCLEOTIDE SEQUENCE [LARGE SCALE GENOMIC DNA]</scope>
    <source>
        <strain evidence="3">K</strain>
    </source>
</reference>
<dbReference type="AlphaFoldDB" id="A0A1J4KXC0"/>
<dbReference type="Gene3D" id="1.10.10.60">
    <property type="entry name" value="Homeodomain-like"/>
    <property type="match status" value="2"/>
</dbReference>
<comment type="caution">
    <text evidence="3">The sequence shown here is derived from an EMBL/GenBank/DDBJ whole genome shotgun (WGS) entry which is preliminary data.</text>
</comment>
<dbReference type="SMART" id="SM00717">
    <property type="entry name" value="SANT"/>
    <property type="match status" value="2"/>
</dbReference>
<keyword evidence="4" id="KW-1185">Reference proteome</keyword>
<feature type="domain" description="Myb-like" evidence="1">
    <location>
        <begin position="62"/>
        <end position="114"/>
    </location>
</feature>